<dbReference type="EMBL" id="QSRJ01000009">
    <property type="protein sequence ID" value="RGL09483.1"/>
    <property type="molecule type" value="Genomic_DNA"/>
</dbReference>
<keyword evidence="1" id="KW-0472">Membrane</keyword>
<sequence length="364" mass="39898">MGGFFESFLRVSMIVLIVGPVTAWVARVGAKERGDANESTERFTVCMPRAPRLLMAGCAIAFEVIMLVPYIWQGLSLGIWDHQLVWLGHGLALAALAVLALFSMPRIDVDGEEISARNIVGMRKRTTFDHITAATLHTQMMSIALYTEQGKFSSVSLEGVCSSNLLIRLAEEGVEVADAVQAPMTKASLCWAAIKPLTIVFLGMAAVFSLVLIFMVVFANVGIAVLAMVPFLFILLGAVLPLCMLSMPLRGVLLIGRQERELGFCFAREMAAHGATGTELEDEGWFVSISNARIVAFRRDYIKRISAVEDSDSGNRCMLTAKSGRKHKVYAAGSTLDDLRTWFRRGARKRTMTERAQDALETIG</sequence>
<dbReference type="Proteomes" id="UP000260943">
    <property type="component" value="Unassembled WGS sequence"/>
</dbReference>
<evidence type="ECO:0000256" key="1">
    <source>
        <dbReference type="SAM" id="Phobius"/>
    </source>
</evidence>
<reference evidence="2 3" key="1">
    <citation type="submission" date="2018-08" db="EMBL/GenBank/DDBJ databases">
        <title>A genome reference for cultivated species of the human gut microbiota.</title>
        <authorList>
            <person name="Zou Y."/>
            <person name="Xue W."/>
            <person name="Luo G."/>
        </authorList>
    </citation>
    <scope>NUCLEOTIDE SEQUENCE [LARGE SCALE GENOMIC DNA]</scope>
    <source>
        <strain evidence="2 3">TF08-14</strain>
    </source>
</reference>
<feature type="transmembrane region" description="Helical" evidence="1">
    <location>
        <begin position="223"/>
        <end position="245"/>
    </location>
</feature>
<dbReference type="AlphaFoldDB" id="A0A3E4QRE1"/>
<feature type="transmembrane region" description="Helical" evidence="1">
    <location>
        <begin position="84"/>
        <end position="102"/>
    </location>
</feature>
<accession>A0A3E4QRE1</accession>
<keyword evidence="1" id="KW-1133">Transmembrane helix</keyword>
<organism evidence="2 3">
    <name type="scientific">Collinsella tanakaei</name>
    <dbReference type="NCBI Taxonomy" id="626935"/>
    <lineage>
        <taxon>Bacteria</taxon>
        <taxon>Bacillati</taxon>
        <taxon>Actinomycetota</taxon>
        <taxon>Coriobacteriia</taxon>
        <taxon>Coriobacteriales</taxon>
        <taxon>Coriobacteriaceae</taxon>
        <taxon>Collinsella</taxon>
    </lineage>
</organism>
<gene>
    <name evidence="2" type="ORF">DXC81_07720</name>
</gene>
<feature type="transmembrane region" description="Helical" evidence="1">
    <location>
        <begin position="196"/>
        <end position="217"/>
    </location>
</feature>
<comment type="caution">
    <text evidence="2">The sequence shown here is derived from an EMBL/GenBank/DDBJ whole genome shotgun (WGS) entry which is preliminary data.</text>
</comment>
<feature type="transmembrane region" description="Helical" evidence="1">
    <location>
        <begin position="51"/>
        <end position="72"/>
    </location>
</feature>
<dbReference type="RefSeq" id="WP_117679895.1">
    <property type="nucleotide sequence ID" value="NZ_QSRJ01000009.1"/>
</dbReference>
<evidence type="ECO:0000313" key="3">
    <source>
        <dbReference type="Proteomes" id="UP000260943"/>
    </source>
</evidence>
<protein>
    <submittedName>
        <fullName evidence="2">Uncharacterized protein</fullName>
    </submittedName>
</protein>
<name>A0A3E4QRE1_9ACTN</name>
<feature type="transmembrane region" description="Helical" evidence="1">
    <location>
        <begin position="12"/>
        <end position="30"/>
    </location>
</feature>
<proteinExistence type="predicted"/>
<keyword evidence="1" id="KW-0812">Transmembrane</keyword>
<evidence type="ECO:0000313" key="2">
    <source>
        <dbReference type="EMBL" id="RGL09483.1"/>
    </source>
</evidence>